<dbReference type="InterPro" id="IPR017451">
    <property type="entry name" value="F-box-assoc_interact_dom"/>
</dbReference>
<feature type="domain" description="F-box associated beta-propeller type 1" evidence="1">
    <location>
        <begin position="2"/>
        <end position="184"/>
    </location>
</feature>
<protein>
    <recommendedName>
        <fullName evidence="1">F-box associated beta-propeller type 1 domain-containing protein</fullName>
    </recommendedName>
</protein>
<dbReference type="AlphaFoldDB" id="A0AAN9K076"/>
<dbReference type="Proteomes" id="UP001359559">
    <property type="component" value="Unassembled WGS sequence"/>
</dbReference>
<proteinExistence type="predicted"/>
<evidence type="ECO:0000259" key="1">
    <source>
        <dbReference type="Pfam" id="PF07734"/>
    </source>
</evidence>
<organism evidence="2 3">
    <name type="scientific">Clitoria ternatea</name>
    <name type="common">Butterfly pea</name>
    <dbReference type="NCBI Taxonomy" id="43366"/>
    <lineage>
        <taxon>Eukaryota</taxon>
        <taxon>Viridiplantae</taxon>
        <taxon>Streptophyta</taxon>
        <taxon>Embryophyta</taxon>
        <taxon>Tracheophyta</taxon>
        <taxon>Spermatophyta</taxon>
        <taxon>Magnoliopsida</taxon>
        <taxon>eudicotyledons</taxon>
        <taxon>Gunneridae</taxon>
        <taxon>Pentapetalae</taxon>
        <taxon>rosids</taxon>
        <taxon>fabids</taxon>
        <taxon>Fabales</taxon>
        <taxon>Fabaceae</taxon>
        <taxon>Papilionoideae</taxon>
        <taxon>50 kb inversion clade</taxon>
        <taxon>NPAAA clade</taxon>
        <taxon>indigoferoid/millettioid clade</taxon>
        <taxon>Phaseoleae</taxon>
        <taxon>Clitoria</taxon>
    </lineage>
</organism>
<dbReference type="PANTHER" id="PTHR31672:SF13">
    <property type="entry name" value="F-BOX PROTEIN CPR30-LIKE"/>
    <property type="match status" value="1"/>
</dbReference>
<reference evidence="2 3" key="1">
    <citation type="submission" date="2024-01" db="EMBL/GenBank/DDBJ databases">
        <title>The genomes of 5 underutilized Papilionoideae crops provide insights into root nodulation and disease resistance.</title>
        <authorList>
            <person name="Yuan L."/>
        </authorList>
    </citation>
    <scope>NUCLEOTIDE SEQUENCE [LARGE SCALE GENOMIC DNA]</scope>
    <source>
        <strain evidence="2">LY-2023</strain>
        <tissue evidence="2">Leaf</tissue>
    </source>
</reference>
<dbReference type="InterPro" id="IPR050796">
    <property type="entry name" value="SCF_F-box_component"/>
</dbReference>
<sequence>MLWNLITQQFRLLPSLRIEDCPLGYKILSKVHGFGYDCLTDDYKVIQCTYYCDPPGEENSWYIYSLRSSSWRKLDVDIPYHSEETSGFSLYLNEICHWYGWTAPGWVNNAQLCLVSFNLRNEVVVITHIPFSQRRNRFRVEHHLDELNGSIAYIQHYLNGKSFDIFVLGELGVKESWTKLFTFSPSPCPEIFLGVVKKCGIVVFLGTYYGGTEYGDQEITWIDLSTQVIQGVSIKGVASVYQVETVPGIDI</sequence>
<dbReference type="NCBIfam" id="TIGR01640">
    <property type="entry name" value="F_box_assoc_1"/>
    <property type="match status" value="1"/>
</dbReference>
<dbReference type="InterPro" id="IPR006527">
    <property type="entry name" value="F-box-assoc_dom_typ1"/>
</dbReference>
<evidence type="ECO:0000313" key="2">
    <source>
        <dbReference type="EMBL" id="KAK7308800.1"/>
    </source>
</evidence>
<dbReference type="PANTHER" id="PTHR31672">
    <property type="entry name" value="BNACNNG10540D PROTEIN"/>
    <property type="match status" value="1"/>
</dbReference>
<dbReference type="EMBL" id="JAYKXN010000002">
    <property type="protein sequence ID" value="KAK7308800.1"/>
    <property type="molecule type" value="Genomic_DNA"/>
</dbReference>
<comment type="caution">
    <text evidence="2">The sequence shown here is derived from an EMBL/GenBank/DDBJ whole genome shotgun (WGS) entry which is preliminary data.</text>
</comment>
<keyword evidence="3" id="KW-1185">Reference proteome</keyword>
<name>A0AAN9K076_CLITE</name>
<evidence type="ECO:0000313" key="3">
    <source>
        <dbReference type="Proteomes" id="UP001359559"/>
    </source>
</evidence>
<gene>
    <name evidence="2" type="ORF">RJT34_05048</name>
</gene>
<dbReference type="Pfam" id="PF07734">
    <property type="entry name" value="FBA_1"/>
    <property type="match status" value="1"/>
</dbReference>
<accession>A0AAN9K076</accession>